<evidence type="ECO:0000313" key="2">
    <source>
        <dbReference type="Proteomes" id="UP001642360"/>
    </source>
</evidence>
<sequence length="87" mass="9935">MSGGETKKWKKVVSRGRFGNAKLFVDKDAKKRPNIPKNSIVFPYSSKEQVLEMAMVIRGICIGSVPWENEKNKIAHIDLIPTYRMLN</sequence>
<dbReference type="Proteomes" id="UP001642360">
    <property type="component" value="Unassembled WGS sequence"/>
</dbReference>
<accession>A0ABC8S8U6</accession>
<organism evidence="1 2">
    <name type="scientific">Ilex paraguariensis</name>
    <name type="common">yerba mate</name>
    <dbReference type="NCBI Taxonomy" id="185542"/>
    <lineage>
        <taxon>Eukaryota</taxon>
        <taxon>Viridiplantae</taxon>
        <taxon>Streptophyta</taxon>
        <taxon>Embryophyta</taxon>
        <taxon>Tracheophyta</taxon>
        <taxon>Spermatophyta</taxon>
        <taxon>Magnoliopsida</taxon>
        <taxon>eudicotyledons</taxon>
        <taxon>Gunneridae</taxon>
        <taxon>Pentapetalae</taxon>
        <taxon>asterids</taxon>
        <taxon>campanulids</taxon>
        <taxon>Aquifoliales</taxon>
        <taxon>Aquifoliaceae</taxon>
        <taxon>Ilex</taxon>
    </lineage>
</organism>
<dbReference type="EMBL" id="CAUOFW020002140">
    <property type="protein sequence ID" value="CAK9151453.1"/>
    <property type="molecule type" value="Genomic_DNA"/>
</dbReference>
<name>A0ABC8S8U6_9AQUA</name>
<dbReference type="AlphaFoldDB" id="A0ABC8S8U6"/>
<evidence type="ECO:0000313" key="1">
    <source>
        <dbReference type="EMBL" id="CAK9151453.1"/>
    </source>
</evidence>
<comment type="caution">
    <text evidence="1">The sequence shown here is derived from an EMBL/GenBank/DDBJ whole genome shotgun (WGS) entry which is preliminary data.</text>
</comment>
<gene>
    <name evidence="1" type="ORF">ILEXP_LOCUS19621</name>
</gene>
<proteinExistence type="predicted"/>
<keyword evidence="2" id="KW-1185">Reference proteome</keyword>
<protein>
    <submittedName>
        <fullName evidence="1">Uncharacterized protein</fullName>
    </submittedName>
</protein>
<reference evidence="1 2" key="1">
    <citation type="submission" date="2024-02" db="EMBL/GenBank/DDBJ databases">
        <authorList>
            <person name="Vignale AGUSTIN F."/>
            <person name="Sosa J E."/>
            <person name="Modenutti C."/>
        </authorList>
    </citation>
    <scope>NUCLEOTIDE SEQUENCE [LARGE SCALE GENOMIC DNA]</scope>
</reference>